<name>A0A7C9AH59_OPUST</name>
<accession>A0A7C9AH59</accession>
<proteinExistence type="predicted"/>
<dbReference type="EMBL" id="GISG01239403">
    <property type="protein sequence ID" value="MBA4668399.1"/>
    <property type="molecule type" value="Transcribed_RNA"/>
</dbReference>
<evidence type="ECO:0000313" key="1">
    <source>
        <dbReference type="EMBL" id="MBA4668398.1"/>
    </source>
</evidence>
<reference evidence="1" key="2">
    <citation type="submission" date="2020-07" db="EMBL/GenBank/DDBJ databases">
        <authorList>
            <person name="Vera ALvarez R."/>
            <person name="Arias-Moreno D.M."/>
            <person name="Jimenez-Jacinto V."/>
            <person name="Jimenez-Bremont J.F."/>
            <person name="Swaminathan K."/>
            <person name="Moose S.P."/>
            <person name="Guerrero-Gonzalez M.L."/>
            <person name="Marino-Ramirez L."/>
            <person name="Landsman D."/>
            <person name="Rodriguez-Kessler M."/>
            <person name="Delgado-Sanchez P."/>
        </authorList>
    </citation>
    <scope>NUCLEOTIDE SEQUENCE</scope>
    <source>
        <tissue evidence="1">Cladode</tissue>
    </source>
</reference>
<dbReference type="EMBL" id="GISG01239402">
    <property type="protein sequence ID" value="MBA4668398.1"/>
    <property type="molecule type" value="Transcribed_RNA"/>
</dbReference>
<protein>
    <submittedName>
        <fullName evidence="1">Uncharacterized protein</fullName>
    </submittedName>
</protein>
<sequence length="111" mass="12327">MELRGHHSSYQIHHPQGGQHDGFSLIPYTENSPCSCSTAKTSTSSDHFWQTPDFCSCWESIFSYLFSLTIYDPPLRAPPLRAYCRHLGMQISSLLSGVPGSFCWGIGGVTL</sequence>
<reference evidence="1" key="1">
    <citation type="journal article" date="2013" name="J. Plant Res.">
        <title>Effect of fungi and light on seed germination of three Opuntia species from semiarid lands of central Mexico.</title>
        <authorList>
            <person name="Delgado-Sanchez P."/>
            <person name="Jimenez-Bremont J.F."/>
            <person name="Guerrero-Gonzalez Mde L."/>
            <person name="Flores J."/>
        </authorList>
    </citation>
    <scope>NUCLEOTIDE SEQUENCE</scope>
    <source>
        <tissue evidence="1">Cladode</tissue>
    </source>
</reference>
<dbReference type="AlphaFoldDB" id="A0A7C9AH59"/>
<organism evidence="1">
    <name type="scientific">Opuntia streptacantha</name>
    <name type="common">Prickly pear cactus</name>
    <name type="synonym">Opuntia cardona</name>
    <dbReference type="NCBI Taxonomy" id="393608"/>
    <lineage>
        <taxon>Eukaryota</taxon>
        <taxon>Viridiplantae</taxon>
        <taxon>Streptophyta</taxon>
        <taxon>Embryophyta</taxon>
        <taxon>Tracheophyta</taxon>
        <taxon>Spermatophyta</taxon>
        <taxon>Magnoliopsida</taxon>
        <taxon>eudicotyledons</taxon>
        <taxon>Gunneridae</taxon>
        <taxon>Pentapetalae</taxon>
        <taxon>Caryophyllales</taxon>
        <taxon>Cactineae</taxon>
        <taxon>Cactaceae</taxon>
        <taxon>Opuntioideae</taxon>
        <taxon>Opuntia</taxon>
    </lineage>
</organism>